<keyword evidence="2" id="KW-1133">Transmembrane helix</keyword>
<feature type="transmembrane region" description="Helical" evidence="2">
    <location>
        <begin position="154"/>
        <end position="174"/>
    </location>
</feature>
<proteinExistence type="predicted"/>
<feature type="region of interest" description="Disordered" evidence="1">
    <location>
        <begin position="299"/>
        <end position="323"/>
    </location>
</feature>
<name>A0ABU8YLX7_9CYAN</name>
<feature type="compositionally biased region" description="Polar residues" evidence="1">
    <location>
        <begin position="7"/>
        <end position="19"/>
    </location>
</feature>
<feature type="region of interest" description="Disordered" evidence="1">
    <location>
        <begin position="1"/>
        <end position="20"/>
    </location>
</feature>
<protein>
    <recommendedName>
        <fullName evidence="5">SPOR domain-containing protein</fullName>
    </recommendedName>
</protein>
<feature type="compositionally biased region" description="Pro residues" evidence="1">
    <location>
        <begin position="237"/>
        <end position="254"/>
    </location>
</feature>
<accession>A0ABU8YLX7</accession>
<feature type="compositionally biased region" description="Polar residues" evidence="1">
    <location>
        <begin position="191"/>
        <end position="207"/>
    </location>
</feature>
<keyword evidence="2" id="KW-0472">Membrane</keyword>
<gene>
    <name evidence="3" type="ORF">WMG39_11325</name>
</gene>
<evidence type="ECO:0000256" key="1">
    <source>
        <dbReference type="SAM" id="MobiDB-lite"/>
    </source>
</evidence>
<feature type="region of interest" description="Disordered" evidence="1">
    <location>
        <begin position="234"/>
        <end position="279"/>
    </location>
</feature>
<evidence type="ECO:0000256" key="2">
    <source>
        <dbReference type="SAM" id="Phobius"/>
    </source>
</evidence>
<evidence type="ECO:0000313" key="3">
    <source>
        <dbReference type="EMBL" id="MEK0185430.1"/>
    </source>
</evidence>
<evidence type="ECO:0000313" key="4">
    <source>
        <dbReference type="Proteomes" id="UP001384579"/>
    </source>
</evidence>
<evidence type="ECO:0008006" key="5">
    <source>
        <dbReference type="Google" id="ProtNLM"/>
    </source>
</evidence>
<organism evidence="3 4">
    <name type="scientific">Microcoleus anatoxicus PTRS2</name>
    <dbReference type="NCBI Taxonomy" id="2705321"/>
    <lineage>
        <taxon>Bacteria</taxon>
        <taxon>Bacillati</taxon>
        <taxon>Cyanobacteriota</taxon>
        <taxon>Cyanophyceae</taxon>
        <taxon>Oscillatoriophycideae</taxon>
        <taxon>Oscillatoriales</taxon>
        <taxon>Microcoleaceae</taxon>
        <taxon>Microcoleus</taxon>
        <taxon>Microcoleus anatoxicus</taxon>
    </lineage>
</organism>
<feature type="region of interest" description="Disordered" evidence="1">
    <location>
        <begin position="48"/>
        <end position="124"/>
    </location>
</feature>
<comment type="caution">
    <text evidence="3">The sequence shown here is derived from an EMBL/GenBank/DDBJ whole genome shotgun (WGS) entry which is preliminary data.</text>
</comment>
<dbReference type="EMBL" id="JBBLXS010000119">
    <property type="protein sequence ID" value="MEK0185430.1"/>
    <property type="molecule type" value="Genomic_DNA"/>
</dbReference>
<feature type="compositionally biased region" description="Polar residues" evidence="1">
    <location>
        <begin position="97"/>
        <end position="115"/>
    </location>
</feature>
<reference evidence="3 4" key="1">
    <citation type="journal article" date="2020" name="Harmful Algae">
        <title>Molecular and morphological characterization of a novel dihydroanatoxin-a producing Microcoleus species (cyanobacteria) from the Russian River, California, USA.</title>
        <authorList>
            <person name="Conklin K.Y."/>
            <person name="Stancheva R."/>
            <person name="Otten T.G."/>
            <person name="Fadness R."/>
            <person name="Boyer G.L."/>
            <person name="Read B."/>
            <person name="Zhang X."/>
            <person name="Sheath R.G."/>
        </authorList>
    </citation>
    <scope>NUCLEOTIDE SEQUENCE [LARGE SCALE GENOMIC DNA]</scope>
    <source>
        <strain evidence="3 4">PTRS2</strain>
    </source>
</reference>
<dbReference type="Proteomes" id="UP001384579">
    <property type="component" value="Unassembled WGS sequence"/>
</dbReference>
<feature type="compositionally biased region" description="Polar residues" evidence="1">
    <location>
        <begin position="63"/>
        <end position="83"/>
    </location>
</feature>
<keyword evidence="2" id="KW-0812">Transmembrane</keyword>
<feature type="compositionally biased region" description="Low complexity" evidence="1">
    <location>
        <begin position="311"/>
        <end position="323"/>
    </location>
</feature>
<feature type="region of interest" description="Disordered" evidence="1">
    <location>
        <begin position="191"/>
        <end position="216"/>
    </location>
</feature>
<keyword evidence="4" id="KW-1185">Reference proteome</keyword>
<sequence>MSKRSSVESPNHQSSSTPINPALQAALGCLDVNLETELTIYRRHRRRAEQWVSPSVRPGTKAETANQQPGQNQPPTAAEPTQQSLSIPLSLGGSPGENPSTTTRGGSQPIKQFISTPPPNKYLESSEKLIESLDSPTPEASEERSLAASLLTPLGLSSMLLFLLSCTALGYAVFYPSSLAKMVGLNRLVGSNTPSETQSSASKVTDTGSKELPKAPNLVSKEFVELDLSTLSNVKPTPSPIASPSPKASIPPTPAAVSDSSGAVPIPTEDGNPPTIREKGLNNLSTALLPSPANVAQTVPTLPTLPPTPSPLASNSATPAAASPVVPSPAPAATLGSPARASDGFYYVVVDYTDAKSLEQARIAVPDAYVRKFSKGVKIQMGALNDAASAQLLVKELQAKGVKPQYYQP</sequence>
<dbReference type="RefSeq" id="WP_340541452.1">
    <property type="nucleotide sequence ID" value="NZ_JBBLXS010000119.1"/>
</dbReference>
<dbReference type="PROSITE" id="PS51257">
    <property type="entry name" value="PROKAR_LIPOPROTEIN"/>
    <property type="match status" value="1"/>
</dbReference>